<dbReference type="GO" id="GO:0042167">
    <property type="term" value="P:heme catabolic process"/>
    <property type="evidence" value="ECO:0007669"/>
    <property type="project" value="TreeGrafter"/>
</dbReference>
<reference evidence="11 12" key="1">
    <citation type="submission" date="2018-10" db="EMBL/GenBank/DDBJ databases">
        <title>Genomic Encyclopedia of Archaeal and Bacterial Type Strains, Phase II (KMG-II): from individual species to whole genera.</title>
        <authorList>
            <person name="Goeker M."/>
        </authorList>
    </citation>
    <scope>NUCLEOTIDE SEQUENCE [LARGE SCALE GENOMIC DNA]</scope>
    <source>
        <strain evidence="11 12">DSM 29466</strain>
    </source>
</reference>
<keyword evidence="6" id="KW-0274">FAD</keyword>
<evidence type="ECO:0000256" key="1">
    <source>
        <dbReference type="ARBA" id="ARBA00001974"/>
    </source>
</evidence>
<evidence type="ECO:0000256" key="9">
    <source>
        <dbReference type="ARBA" id="ARBA00047776"/>
    </source>
</evidence>
<sequence length="324" mass="36259">MARAGRLEGAQLSSPPARLNVLFNTWSKITRKAGEGMPRRTIAMNEVTAMNAPVKAVPTLPDAQTVTEVKHWTDRLFSFRVTRPASLRFRSGEFVMIGLMGDPNPDTGKQKPLLRAYSIASPSWDEELEFYSIKVQDGPLTSKLQHIKVGDEIILRPKPVGTLVHDALLPGKRLWFFATGTGFAPFASLLRDPQTYEDYDEVIITHTCREVAELEYGRQLIEEIRTDELLGELIGEENLKKLVYYPTTTREESPKMGRVTDKLRSGELFEELGVPPMSPETDRAMVCGSIGLNMDLKEIFEGFGLEEGANSDPKHYVVEKAFVG</sequence>
<dbReference type="PANTHER" id="PTHR47878:SF1">
    <property type="entry name" value="FLAVODOXIN_FERREDOXIN--NADP REDUCTASE"/>
    <property type="match status" value="1"/>
</dbReference>
<dbReference type="EC" id="1.18.1.2" evidence="3"/>
<comment type="caution">
    <text evidence="11">The sequence shown here is derived from an EMBL/GenBank/DDBJ whole genome shotgun (WGS) entry which is preliminary data.</text>
</comment>
<dbReference type="InterPro" id="IPR017938">
    <property type="entry name" value="Riboflavin_synthase-like_b-brl"/>
</dbReference>
<evidence type="ECO:0000256" key="2">
    <source>
        <dbReference type="ARBA" id="ARBA00008312"/>
    </source>
</evidence>
<dbReference type="Gene3D" id="2.40.30.10">
    <property type="entry name" value="Translation factors"/>
    <property type="match status" value="1"/>
</dbReference>
<dbReference type="GO" id="GO:0004324">
    <property type="term" value="F:ferredoxin-NADP+ reductase activity"/>
    <property type="evidence" value="ECO:0007669"/>
    <property type="project" value="UniProtKB-EC"/>
</dbReference>
<dbReference type="CDD" id="cd06195">
    <property type="entry name" value="FNR1"/>
    <property type="match status" value="1"/>
</dbReference>
<feature type="domain" description="FAD-binding FR-type" evidence="10">
    <location>
        <begin position="59"/>
        <end position="166"/>
    </location>
</feature>
<proteinExistence type="inferred from homology"/>
<evidence type="ECO:0000256" key="8">
    <source>
        <dbReference type="ARBA" id="ARBA00023002"/>
    </source>
</evidence>
<dbReference type="GO" id="GO:0034599">
    <property type="term" value="P:cellular response to oxidative stress"/>
    <property type="evidence" value="ECO:0007669"/>
    <property type="project" value="TreeGrafter"/>
</dbReference>
<protein>
    <recommendedName>
        <fullName evidence="3">ferredoxin--NADP(+) reductase</fullName>
        <ecNumber evidence="3">1.18.1.2</ecNumber>
    </recommendedName>
</protein>
<dbReference type="Gene3D" id="3.40.50.80">
    <property type="entry name" value="Nucleotide-binding domain of ferredoxin-NADP reductase (FNR) module"/>
    <property type="match status" value="1"/>
</dbReference>
<keyword evidence="8" id="KW-0560">Oxidoreductase</keyword>
<gene>
    <name evidence="11" type="ORF">BCF46_2510</name>
</gene>
<comment type="cofactor">
    <cofactor evidence="1">
        <name>FAD</name>
        <dbReference type="ChEBI" id="CHEBI:57692"/>
    </cofactor>
</comment>
<evidence type="ECO:0000256" key="7">
    <source>
        <dbReference type="ARBA" id="ARBA00022857"/>
    </source>
</evidence>
<evidence type="ECO:0000256" key="6">
    <source>
        <dbReference type="ARBA" id="ARBA00022827"/>
    </source>
</evidence>
<evidence type="ECO:0000259" key="10">
    <source>
        <dbReference type="PROSITE" id="PS51384"/>
    </source>
</evidence>
<evidence type="ECO:0000256" key="4">
    <source>
        <dbReference type="ARBA" id="ARBA00022630"/>
    </source>
</evidence>
<keyword evidence="12" id="KW-1185">Reference proteome</keyword>
<dbReference type="PROSITE" id="PS51384">
    <property type="entry name" value="FAD_FR"/>
    <property type="match status" value="1"/>
</dbReference>
<evidence type="ECO:0000256" key="3">
    <source>
        <dbReference type="ARBA" id="ARBA00013223"/>
    </source>
</evidence>
<evidence type="ECO:0000313" key="12">
    <source>
        <dbReference type="Proteomes" id="UP000269157"/>
    </source>
</evidence>
<dbReference type="EMBL" id="RCCE01000004">
    <property type="protein sequence ID" value="RLJ41550.1"/>
    <property type="molecule type" value="Genomic_DNA"/>
</dbReference>
<keyword evidence="7" id="KW-0521">NADP</keyword>
<accession>A0A497VDI2</accession>
<dbReference type="InterPro" id="IPR017927">
    <property type="entry name" value="FAD-bd_FR_type"/>
</dbReference>
<dbReference type="InterPro" id="IPR039261">
    <property type="entry name" value="FNR_nucleotide-bd"/>
</dbReference>
<dbReference type="InterPro" id="IPR001433">
    <property type="entry name" value="OxRdtase_FAD/NAD-bd"/>
</dbReference>
<evidence type="ECO:0000256" key="5">
    <source>
        <dbReference type="ARBA" id="ARBA00022741"/>
    </source>
</evidence>
<dbReference type="InterPro" id="IPR051930">
    <property type="entry name" value="FNR_type-1"/>
</dbReference>
<dbReference type="Pfam" id="PF00175">
    <property type="entry name" value="NAD_binding_1"/>
    <property type="match status" value="1"/>
</dbReference>
<dbReference type="AlphaFoldDB" id="A0A497VDI2"/>
<keyword evidence="5" id="KW-0547">Nucleotide-binding</keyword>
<name>A0A497VDI2_9RHOB</name>
<dbReference type="Proteomes" id="UP000269157">
    <property type="component" value="Unassembled WGS sequence"/>
</dbReference>
<dbReference type="GO" id="GO:0000166">
    <property type="term" value="F:nucleotide binding"/>
    <property type="evidence" value="ECO:0007669"/>
    <property type="project" value="UniProtKB-KW"/>
</dbReference>
<organism evidence="11 12">
    <name type="scientific">Litoreibacter meonggei</name>
    <dbReference type="NCBI Taxonomy" id="1049199"/>
    <lineage>
        <taxon>Bacteria</taxon>
        <taxon>Pseudomonadati</taxon>
        <taxon>Pseudomonadota</taxon>
        <taxon>Alphaproteobacteria</taxon>
        <taxon>Rhodobacterales</taxon>
        <taxon>Roseobacteraceae</taxon>
        <taxon>Litoreibacter</taxon>
    </lineage>
</organism>
<dbReference type="SUPFAM" id="SSF52343">
    <property type="entry name" value="Ferredoxin reductase-like, C-terminal NADP-linked domain"/>
    <property type="match status" value="1"/>
</dbReference>
<comment type="similarity">
    <text evidence="2">Belongs to the ferredoxin--NADP reductase type 1 family.</text>
</comment>
<dbReference type="PANTHER" id="PTHR47878">
    <property type="entry name" value="OXIDOREDUCTASE FAD/NAD(P)-BINDING DOMAIN PROTEIN"/>
    <property type="match status" value="1"/>
</dbReference>
<dbReference type="SUPFAM" id="SSF63380">
    <property type="entry name" value="Riboflavin synthase domain-like"/>
    <property type="match status" value="1"/>
</dbReference>
<dbReference type="InterPro" id="IPR033892">
    <property type="entry name" value="FNR_bac"/>
</dbReference>
<evidence type="ECO:0000313" key="11">
    <source>
        <dbReference type="EMBL" id="RLJ41550.1"/>
    </source>
</evidence>
<comment type="catalytic activity">
    <reaction evidence="9">
        <text>2 reduced [2Fe-2S]-[ferredoxin] + NADP(+) + H(+) = 2 oxidized [2Fe-2S]-[ferredoxin] + NADPH</text>
        <dbReference type="Rhea" id="RHEA:20125"/>
        <dbReference type="Rhea" id="RHEA-COMP:10000"/>
        <dbReference type="Rhea" id="RHEA-COMP:10001"/>
        <dbReference type="ChEBI" id="CHEBI:15378"/>
        <dbReference type="ChEBI" id="CHEBI:33737"/>
        <dbReference type="ChEBI" id="CHEBI:33738"/>
        <dbReference type="ChEBI" id="CHEBI:57783"/>
        <dbReference type="ChEBI" id="CHEBI:58349"/>
        <dbReference type="EC" id="1.18.1.2"/>
    </reaction>
</comment>
<keyword evidence="4" id="KW-0285">Flavoprotein</keyword>